<dbReference type="PANTHER" id="PTHR47691:SF3">
    <property type="entry name" value="HTH-TYPE TRANSCRIPTIONAL REGULATOR RV0890C-RELATED"/>
    <property type="match status" value="1"/>
</dbReference>
<protein>
    <submittedName>
        <fullName evidence="1">Transcriptional regulator, SARP family</fullName>
    </submittedName>
</protein>
<dbReference type="Proteomes" id="UP000019277">
    <property type="component" value="Unassembled WGS sequence"/>
</dbReference>
<accession>W7J4U3</accession>
<dbReference type="OrthoDB" id="4522742at2"/>
<evidence type="ECO:0000313" key="2">
    <source>
        <dbReference type="Proteomes" id="UP000019277"/>
    </source>
</evidence>
<dbReference type="AlphaFoldDB" id="W7J4U3"/>
<gene>
    <name evidence="1" type="ORF">UO65_3600</name>
</gene>
<organism evidence="1 2">
    <name type="scientific">Actinokineospora spheciospongiae</name>
    <dbReference type="NCBI Taxonomy" id="909613"/>
    <lineage>
        <taxon>Bacteria</taxon>
        <taxon>Bacillati</taxon>
        <taxon>Actinomycetota</taxon>
        <taxon>Actinomycetes</taxon>
        <taxon>Pseudonocardiales</taxon>
        <taxon>Pseudonocardiaceae</taxon>
        <taxon>Actinokineospora</taxon>
    </lineage>
</organism>
<dbReference type="EMBL" id="AYXG01000130">
    <property type="protein sequence ID" value="EWC61119.1"/>
    <property type="molecule type" value="Genomic_DNA"/>
</dbReference>
<keyword evidence="2" id="KW-1185">Reference proteome</keyword>
<proteinExistence type="predicted"/>
<dbReference type="Gene3D" id="3.40.50.300">
    <property type="entry name" value="P-loop containing nucleotide triphosphate hydrolases"/>
    <property type="match status" value="1"/>
</dbReference>
<dbReference type="STRING" id="909613.UO65_3600"/>
<reference evidence="1 2" key="1">
    <citation type="journal article" date="2014" name="Genome Announc.">
        <title>Draft Genome Sequence of the Antitrypanosomally Active Sponge-Associated Bacterium Actinokineospora sp. Strain EG49.</title>
        <authorList>
            <person name="Harjes J."/>
            <person name="Ryu T."/>
            <person name="Abdelmohsen U.R."/>
            <person name="Moitinho-Silva L."/>
            <person name="Horn H."/>
            <person name="Ravasi T."/>
            <person name="Hentschel U."/>
        </authorList>
    </citation>
    <scope>NUCLEOTIDE SEQUENCE [LARGE SCALE GENOMIC DNA]</scope>
    <source>
        <strain evidence="1 2">EG49</strain>
    </source>
</reference>
<dbReference type="InterPro" id="IPR011990">
    <property type="entry name" value="TPR-like_helical_dom_sf"/>
</dbReference>
<dbReference type="RefSeq" id="WP_152552136.1">
    <property type="nucleotide sequence ID" value="NZ_AYXG01000130.1"/>
</dbReference>
<sequence length="703" mass="74801">MSEESGVVNRVSGAGGHVVQVGGGVSGGIHFHGPSTPPPELVPRPTPHFTNQRAVLRAADRAFAEAGAGRWVLVLTGPPGVGKREAARAWVHDRRRDFPDGTFHADLTGAGVGAEADLLGAFLLSAGFAAQQIPSSPEGRAGLFRSWSAGRRVAVVVERASTPAQVRSLAPAGDGSALVVTQAGPLHGLRADNVVTFLELAPLEASAARELFGRIAGPERAVDEPDAVAEVLEVADGLPIAVCVAASMVAAHPQRSMTRLVGALRDEQRRLRTLSRDGGDLSVTAVFNTAYQRLTDDERACYRAAGAHPGPGGFGAHVIAAALGWDLDRVHDSLDSLVGAQLVTEFTESRHSMHSLVRAHARQVAAPEGEREALLRRVVAFYRDRAVAGGHRAMPGRGMWERLRPGQVLPEVDVPWRWLEDERANLLAAVVAASDLGLHEVVCQMCLMLWPLHERGKHLDDLRRCGDLGVESARALGDVAAESLFTTQLGFGHVHRGEALAAAELFTRALALARTTPFTDLAATALESLGLAQVAAGAGEVAARTLRHNLELAGELGQPRRTALARLHLAKVDDLPSALALLAAAEAEFLGLEPPDTYNAGKAAQWRGRRLIADPARRGEARAELLRADRVLDRHFDRMATREALGDLASAEGEHDEAASRYREALSIAETEVFPHDGARLARKLADLDPAHPPADPQAQQPG</sequence>
<evidence type="ECO:0000313" key="1">
    <source>
        <dbReference type="EMBL" id="EWC61119.1"/>
    </source>
</evidence>
<name>W7J4U3_9PSEU</name>
<comment type="caution">
    <text evidence="1">The sequence shown here is derived from an EMBL/GenBank/DDBJ whole genome shotgun (WGS) entry which is preliminary data.</text>
</comment>
<dbReference type="PANTHER" id="PTHR47691">
    <property type="entry name" value="REGULATOR-RELATED"/>
    <property type="match status" value="1"/>
</dbReference>
<dbReference type="InterPro" id="IPR027417">
    <property type="entry name" value="P-loop_NTPase"/>
</dbReference>
<dbReference type="eggNOG" id="COG3903">
    <property type="taxonomic scope" value="Bacteria"/>
</dbReference>
<dbReference type="SUPFAM" id="SSF48452">
    <property type="entry name" value="TPR-like"/>
    <property type="match status" value="1"/>
</dbReference>
<dbReference type="Gene3D" id="1.25.40.10">
    <property type="entry name" value="Tetratricopeptide repeat domain"/>
    <property type="match status" value="1"/>
</dbReference>
<dbReference type="PATRIC" id="fig|909613.9.peg.3601"/>
<dbReference type="SUPFAM" id="SSF52540">
    <property type="entry name" value="P-loop containing nucleoside triphosphate hydrolases"/>
    <property type="match status" value="1"/>
</dbReference>